<keyword evidence="2 6" id="KW-0479">Metal-binding</keyword>
<dbReference type="EMBL" id="BJNE01000003">
    <property type="protein sequence ID" value="GEC11800.1"/>
    <property type="molecule type" value="Genomic_DNA"/>
</dbReference>
<dbReference type="InterPro" id="IPR029061">
    <property type="entry name" value="THDP-binding"/>
</dbReference>
<dbReference type="EC" id="2.2.1.9" evidence="6"/>
<comment type="function">
    <text evidence="6">Catalyzes the thiamine diphosphate-dependent decarboxylation of 2-oxoglutarate and the subsequent addition of the resulting succinic semialdehyde-thiamine pyrophosphate anion to isochorismate to yield 2-succinyl-5-enolpyruvyl-6-hydroxy-3-cyclohexene-1-carboxylate (SEPHCHC).</text>
</comment>
<evidence type="ECO:0000256" key="1">
    <source>
        <dbReference type="ARBA" id="ARBA00022679"/>
    </source>
</evidence>
<evidence type="ECO:0000256" key="4">
    <source>
        <dbReference type="ARBA" id="ARBA00023052"/>
    </source>
</evidence>
<dbReference type="Pfam" id="PF02775">
    <property type="entry name" value="TPP_enzyme_C"/>
    <property type="match status" value="1"/>
</dbReference>
<dbReference type="InterPro" id="IPR011766">
    <property type="entry name" value="TPP_enzyme_TPP-bd"/>
</dbReference>
<evidence type="ECO:0000313" key="10">
    <source>
        <dbReference type="Proteomes" id="UP000316242"/>
    </source>
</evidence>
<dbReference type="InterPro" id="IPR012001">
    <property type="entry name" value="Thiamin_PyroP_enz_TPP-bd_dom"/>
</dbReference>
<comment type="caution">
    <text evidence="9">The sequence shown here is derived from an EMBL/GenBank/DDBJ whole genome shotgun (WGS) entry which is preliminary data.</text>
</comment>
<comment type="cofactor">
    <cofactor evidence="6">
        <name>thiamine diphosphate</name>
        <dbReference type="ChEBI" id="CHEBI:58937"/>
    </cofactor>
    <text evidence="6">Binds 1 thiamine pyrophosphate per subunit.</text>
</comment>
<dbReference type="NCBIfam" id="TIGR00173">
    <property type="entry name" value="menD"/>
    <property type="match status" value="1"/>
</dbReference>
<dbReference type="PANTHER" id="PTHR42916">
    <property type="entry name" value="2-SUCCINYL-5-ENOLPYRUVYL-6-HYDROXY-3-CYCLOHEXENE-1-CARBOXYLATE SYNTHASE"/>
    <property type="match status" value="1"/>
</dbReference>
<keyword evidence="10" id="KW-1185">Reference proteome</keyword>
<comment type="pathway">
    <text evidence="6">Quinol/quinone metabolism; menaquinone biosynthesis.</text>
</comment>
<comment type="subunit">
    <text evidence="6">Homodimer.</text>
</comment>
<keyword evidence="1 6" id="KW-0808">Transferase</keyword>
<comment type="catalytic activity">
    <reaction evidence="6">
        <text>isochorismate + 2-oxoglutarate + H(+) = 5-enolpyruvoyl-6-hydroxy-2-succinyl-cyclohex-3-ene-1-carboxylate + CO2</text>
        <dbReference type="Rhea" id="RHEA:25593"/>
        <dbReference type="ChEBI" id="CHEBI:15378"/>
        <dbReference type="ChEBI" id="CHEBI:16526"/>
        <dbReference type="ChEBI" id="CHEBI:16810"/>
        <dbReference type="ChEBI" id="CHEBI:29780"/>
        <dbReference type="ChEBI" id="CHEBI:58818"/>
        <dbReference type="EC" id="2.2.1.9"/>
    </reaction>
</comment>
<dbReference type="CDD" id="cd07037">
    <property type="entry name" value="TPP_PYR_MenD"/>
    <property type="match status" value="1"/>
</dbReference>
<dbReference type="SUPFAM" id="SSF52518">
    <property type="entry name" value="Thiamin diphosphate-binding fold (THDP-binding)"/>
    <property type="match status" value="2"/>
</dbReference>
<dbReference type="Proteomes" id="UP000316242">
    <property type="component" value="Unassembled WGS sequence"/>
</dbReference>
<feature type="domain" description="Thiamine pyrophosphate enzyme N-terminal TPP-binding" evidence="8">
    <location>
        <begin position="14"/>
        <end position="129"/>
    </location>
</feature>
<dbReference type="InterPro" id="IPR004433">
    <property type="entry name" value="MenaQ_synth_MenD"/>
</dbReference>
<comment type="pathway">
    <text evidence="6">Quinol/quinone metabolism; 1,4-dihydroxy-2-naphthoate biosynthesis; 1,4-dihydroxy-2-naphthoate from chorismate: step 2/7.</text>
</comment>
<comment type="similarity">
    <text evidence="6">Belongs to the TPP enzyme family. MenD subfamily.</text>
</comment>
<evidence type="ECO:0000256" key="3">
    <source>
        <dbReference type="ARBA" id="ARBA00022842"/>
    </source>
</evidence>
<keyword evidence="4 6" id="KW-0786">Thiamine pyrophosphate</keyword>
<keyword evidence="5 6" id="KW-0464">Manganese</keyword>
<name>A0ABQ0RJ13_GLUNI</name>
<sequence length="565" mass="60313">MGMQQPDEQRAITTARHVLSAVIRAGIRDLVISPGSRSAPLAYAAAEAEAAGILDIHVRIDERSAAFMALGLAQGTGRPAAVAATSGSAVGQMLPAVMEANHTATPLLVLSADRPDELHGTGASQSTRQKNLFGEHVRLAANVPAGADPQHELAQALAALAGNEQDPAGPVQLNLQFRDPLTPAPQERIEEQRWTAIEPGQWPAPRQPDMSTLPVQQLKPRRSVVVAGHGSGEEAQQFAQDLGLPLFAEPSSNARFSANAIGHYRPLITVGLERIERVVLFGRPTLSRPVGKLLADPAIESVIWQPVPVAWYEQGRRRETPVSSWNELQEFAGSGAPGWLEAWQQLDTQALSVRQDLGRESAANGTDVAEAIWEHAPEVLLLGSSNIVRDFDLAARPAPARTMTVHANRGLAGIDGTIATALGLAQGSKRPTLAVMGDITFAHDASSLSWTPGEEQPVVDIVVYNDGGGAIFSTLEHGEVDGSGRYANAVERLFATPQRLSLPALAEAYGWQYAKAETKEELGAVLAARRTANLRLIEVPASRSNLRAETLELNQAIGQLSWPTP</sequence>
<evidence type="ECO:0000256" key="5">
    <source>
        <dbReference type="ARBA" id="ARBA00023211"/>
    </source>
</evidence>
<dbReference type="HAMAP" id="MF_01659">
    <property type="entry name" value="MenD"/>
    <property type="match status" value="1"/>
</dbReference>
<dbReference type="Gene3D" id="3.40.50.970">
    <property type="match status" value="2"/>
</dbReference>
<evidence type="ECO:0000259" key="8">
    <source>
        <dbReference type="Pfam" id="PF02776"/>
    </source>
</evidence>
<dbReference type="CDD" id="cd02009">
    <property type="entry name" value="TPP_SHCHC_synthase"/>
    <property type="match status" value="1"/>
</dbReference>
<gene>
    <name evidence="6 9" type="primary">menD</name>
    <name evidence="9" type="ORF">ANI01nite_10030</name>
</gene>
<proteinExistence type="inferred from homology"/>
<evidence type="ECO:0000256" key="2">
    <source>
        <dbReference type="ARBA" id="ARBA00022723"/>
    </source>
</evidence>
<evidence type="ECO:0000259" key="7">
    <source>
        <dbReference type="Pfam" id="PF02775"/>
    </source>
</evidence>
<evidence type="ECO:0000313" key="9">
    <source>
        <dbReference type="EMBL" id="GEC11800.1"/>
    </source>
</evidence>
<evidence type="ECO:0000256" key="6">
    <source>
        <dbReference type="HAMAP-Rule" id="MF_01659"/>
    </source>
</evidence>
<dbReference type="Gene3D" id="3.40.50.1220">
    <property type="entry name" value="TPP-binding domain"/>
    <property type="match status" value="1"/>
</dbReference>
<keyword evidence="3 6" id="KW-0460">Magnesium</keyword>
<comment type="cofactor">
    <cofactor evidence="6">
        <name>Mg(2+)</name>
        <dbReference type="ChEBI" id="CHEBI:18420"/>
    </cofactor>
    <cofactor evidence="6">
        <name>Mn(2+)</name>
        <dbReference type="ChEBI" id="CHEBI:29035"/>
    </cofactor>
</comment>
<dbReference type="PIRSF" id="PIRSF004983">
    <property type="entry name" value="MenD"/>
    <property type="match status" value="1"/>
</dbReference>
<keyword evidence="6" id="KW-0474">Menaquinone biosynthesis</keyword>
<organism evidence="9 10">
    <name type="scientific">Glutamicibacter nicotianae</name>
    <name type="common">Arthrobacter nicotianae</name>
    <dbReference type="NCBI Taxonomy" id="37929"/>
    <lineage>
        <taxon>Bacteria</taxon>
        <taxon>Bacillati</taxon>
        <taxon>Actinomycetota</taxon>
        <taxon>Actinomycetes</taxon>
        <taxon>Micrococcales</taxon>
        <taxon>Micrococcaceae</taxon>
        <taxon>Glutamicibacter</taxon>
    </lineage>
</organism>
<accession>A0ABQ0RJ13</accession>
<feature type="domain" description="Thiamine pyrophosphate enzyme TPP-binding" evidence="7">
    <location>
        <begin position="403"/>
        <end position="529"/>
    </location>
</feature>
<dbReference type="Pfam" id="PF02776">
    <property type="entry name" value="TPP_enzyme_N"/>
    <property type="match status" value="1"/>
</dbReference>
<protein>
    <recommendedName>
        <fullName evidence="6">2-succinyl-5-enolpyruvyl-6-hydroxy-3-cyclohexene-1-carboxylate synthase</fullName>
        <shortName evidence="6">SEPHCHC synthase</shortName>
        <ecNumber evidence="6">2.2.1.9</ecNumber>
    </recommendedName>
    <alternativeName>
        <fullName evidence="6">Menaquinone biosynthesis protein MenD</fullName>
    </alternativeName>
</protein>
<dbReference type="PANTHER" id="PTHR42916:SF1">
    <property type="entry name" value="PROTEIN PHYLLO, CHLOROPLASTIC"/>
    <property type="match status" value="1"/>
</dbReference>
<reference evidence="9 10" key="1">
    <citation type="submission" date="2019-06" db="EMBL/GenBank/DDBJ databases">
        <title>Whole genome shotgun sequence of Glutamicibacter nicotianae NBRC 14234.</title>
        <authorList>
            <person name="Hosoyama A."/>
            <person name="Uohara A."/>
            <person name="Ohji S."/>
            <person name="Ichikawa N."/>
        </authorList>
    </citation>
    <scope>NUCLEOTIDE SEQUENCE [LARGE SCALE GENOMIC DNA]</scope>
    <source>
        <strain evidence="9 10">NBRC 14234</strain>
    </source>
</reference>